<dbReference type="Pfam" id="PF08378">
    <property type="entry name" value="NERD"/>
    <property type="match status" value="1"/>
</dbReference>
<dbReference type="RefSeq" id="WP_255931954.1">
    <property type="nucleotide sequence ID" value="NZ_JANFNH010000049.1"/>
</dbReference>
<sequence length="247" mass="26574">MTTTPGRRAGAGASAQRIADVMRTAERTEQHRRAKTVLPVTAAAAAVLGYAAAVATTLWPAGVVVGLGVVAYGLRRVYRRSANSWATGAAGEVRTAHLLAPLSRRGYIVLHDRAVPSSRANLDHLVAGPAGVFYIDTKNWRSKTARVTVTGGLLRYGRYDKTRELQTVVWEAEQAARALSVPVRPIIAVHGAKVPAPRGRLELHGVTVVEARRLRGLIQSLPPQPGWDADRITAVQQLAERTLPPAR</sequence>
<protein>
    <submittedName>
        <fullName evidence="3">NERD domain-containing protein</fullName>
    </submittedName>
</protein>
<keyword evidence="1" id="KW-1133">Transmembrane helix</keyword>
<keyword evidence="1" id="KW-0812">Transmembrane</keyword>
<reference evidence="3 4" key="1">
    <citation type="submission" date="2022-06" db="EMBL/GenBank/DDBJ databases">
        <title>Draft genome sequence of type strain Streptomyces rubrisoli DSM 42083.</title>
        <authorList>
            <person name="Duangmal K."/>
            <person name="Klaysubun C."/>
        </authorList>
    </citation>
    <scope>NUCLEOTIDE SEQUENCE [LARGE SCALE GENOMIC DNA]</scope>
    <source>
        <strain evidence="3 4">DSM 42083</strain>
    </source>
</reference>
<name>A0ABT1PKA4_9ACTN</name>
<dbReference type="EMBL" id="JANFNH010000049">
    <property type="protein sequence ID" value="MCQ4045802.1"/>
    <property type="molecule type" value="Genomic_DNA"/>
</dbReference>
<gene>
    <name evidence="3" type="ORF">NON19_28150</name>
</gene>
<keyword evidence="1" id="KW-0472">Membrane</keyword>
<evidence type="ECO:0000313" key="3">
    <source>
        <dbReference type="EMBL" id="MCQ4045802.1"/>
    </source>
</evidence>
<keyword evidence="4" id="KW-1185">Reference proteome</keyword>
<proteinExistence type="predicted"/>
<evidence type="ECO:0000256" key="1">
    <source>
        <dbReference type="SAM" id="Phobius"/>
    </source>
</evidence>
<accession>A0ABT1PKA4</accession>
<dbReference type="InterPro" id="IPR011528">
    <property type="entry name" value="NERD"/>
</dbReference>
<feature type="domain" description="NERD" evidence="2">
    <location>
        <begin position="87"/>
        <end position="202"/>
    </location>
</feature>
<dbReference type="Proteomes" id="UP001206206">
    <property type="component" value="Unassembled WGS sequence"/>
</dbReference>
<dbReference type="PROSITE" id="PS50965">
    <property type="entry name" value="NERD"/>
    <property type="match status" value="1"/>
</dbReference>
<feature type="transmembrane region" description="Helical" evidence="1">
    <location>
        <begin position="36"/>
        <end position="52"/>
    </location>
</feature>
<evidence type="ECO:0000259" key="2">
    <source>
        <dbReference type="PROSITE" id="PS50965"/>
    </source>
</evidence>
<organism evidence="3 4">
    <name type="scientific">Streptantibioticus rubrisoli</name>
    <dbReference type="NCBI Taxonomy" id="1387313"/>
    <lineage>
        <taxon>Bacteria</taxon>
        <taxon>Bacillati</taxon>
        <taxon>Actinomycetota</taxon>
        <taxon>Actinomycetes</taxon>
        <taxon>Kitasatosporales</taxon>
        <taxon>Streptomycetaceae</taxon>
        <taxon>Streptantibioticus</taxon>
    </lineage>
</organism>
<comment type="caution">
    <text evidence="3">The sequence shown here is derived from an EMBL/GenBank/DDBJ whole genome shotgun (WGS) entry which is preliminary data.</text>
</comment>
<evidence type="ECO:0000313" key="4">
    <source>
        <dbReference type="Proteomes" id="UP001206206"/>
    </source>
</evidence>